<dbReference type="InterPro" id="IPR050384">
    <property type="entry name" value="Endophilin_SH3RF"/>
</dbReference>
<dbReference type="InterPro" id="IPR001452">
    <property type="entry name" value="SH3_domain"/>
</dbReference>
<gene>
    <name evidence="5" type="primary">SH3D21</name>
</gene>
<feature type="region of interest" description="Disordered" evidence="3">
    <location>
        <begin position="64"/>
        <end position="84"/>
    </location>
</feature>
<keyword evidence="1 2" id="KW-0728">SH3 domain</keyword>
<dbReference type="SUPFAM" id="SSF50044">
    <property type="entry name" value="SH3-domain"/>
    <property type="match status" value="3"/>
</dbReference>
<evidence type="ECO:0000256" key="1">
    <source>
        <dbReference type="ARBA" id="ARBA00022443"/>
    </source>
</evidence>
<feature type="compositionally biased region" description="Polar residues" evidence="3">
    <location>
        <begin position="283"/>
        <end position="301"/>
    </location>
</feature>
<evidence type="ECO:0000256" key="3">
    <source>
        <dbReference type="SAM" id="MobiDB-lite"/>
    </source>
</evidence>
<protein>
    <submittedName>
        <fullName evidence="5">SH3 domain-containing protein 21 isoform X2</fullName>
    </submittedName>
</protein>
<name>A0A9W3GC83_CAMBA</name>
<dbReference type="CDD" id="cd11874">
    <property type="entry name" value="SH3_CD2AP-like_2"/>
    <property type="match status" value="1"/>
</dbReference>
<feature type="compositionally biased region" description="Basic and acidic residues" evidence="3">
    <location>
        <begin position="164"/>
        <end position="178"/>
    </location>
</feature>
<feature type="compositionally biased region" description="Polar residues" evidence="3">
    <location>
        <begin position="419"/>
        <end position="438"/>
    </location>
</feature>
<proteinExistence type="predicted"/>
<evidence type="ECO:0000256" key="2">
    <source>
        <dbReference type="PROSITE-ProRule" id="PRU00192"/>
    </source>
</evidence>
<dbReference type="PRINTS" id="PR00452">
    <property type="entry name" value="SH3DOMAIN"/>
</dbReference>
<dbReference type="PANTHER" id="PTHR14167:SF28">
    <property type="entry name" value="SH3 DOMAIN-CONTAINING PROTEIN 21"/>
    <property type="match status" value="1"/>
</dbReference>
<sequence>MEVLVLAGYRAQKDDELSLAPGDLVRQVCKGPAQGWLRGELRGHCGLFPECLVQEIPETLRGVGDAPRPRCGRRRGRPAKSPGPQRWCKVNFSYCPEQADELKLQAGETVEVIKEIEDGWWLGKKNGQLGAFPSNFVELLDSGPPSLGNPHKPSVSLDPQRPPKTTEDKGWWEGESQGRRGVFPDNFVLPPPPIKKLAPRKVVSRESAAIKELKKMMPKTALPTVKKLVTAPTGPSKAKPSWTPSGDGQKRPSRNSRPALTGSSGSFLSGGPGHPGRRRSKIQAPQQRSAANQGEEQSSLTKAPHVNKTLTLDKAPGPEKTLSLNKAPGPEETPSQDKAPGPEETPSQDKAPSPEETLTPDKVTTLEETPALEDDTPSPDRVFSVHEAPASEVPPEDGAPYPKMAPLEDEASTLGKVLTQEQVLSEGASTRDNTQLYHFSSEEALPNARSLEASEAQSQEEFHMPEAPSLCVGKHPLDKRDSSPLQCESKSKPGSMPALEKAHPQEEAAILLGEAPVKDETTPKEEKAPKEEVPPEEEVPPKEVTPAQKNSHPIMLTPGPLVTSTLHSLVLQSPTDSESDRDDIKRLKDEVEALRGSLELMGVRLEKKLTDIWEELKSEREKRQLLEVLVKRRTQESLTRDSIHVQTQTQTQTH</sequence>
<evidence type="ECO:0000259" key="4">
    <source>
        <dbReference type="PROSITE" id="PS50002"/>
    </source>
</evidence>
<feature type="compositionally biased region" description="Basic and acidic residues" evidence="3">
    <location>
        <begin position="516"/>
        <end position="533"/>
    </location>
</feature>
<dbReference type="GO" id="GO:0016477">
    <property type="term" value="P:cell migration"/>
    <property type="evidence" value="ECO:0007669"/>
    <property type="project" value="TreeGrafter"/>
</dbReference>
<feature type="region of interest" description="Disordered" evidence="3">
    <location>
        <begin position="635"/>
        <end position="654"/>
    </location>
</feature>
<dbReference type="PANTHER" id="PTHR14167">
    <property type="entry name" value="SH3 DOMAIN-CONTAINING"/>
    <property type="match status" value="1"/>
</dbReference>
<dbReference type="SMART" id="SM00326">
    <property type="entry name" value="SH3"/>
    <property type="match status" value="2"/>
</dbReference>
<dbReference type="PROSITE" id="PS50002">
    <property type="entry name" value="SH3"/>
    <property type="match status" value="2"/>
</dbReference>
<evidence type="ECO:0000313" key="5">
    <source>
        <dbReference type="RefSeq" id="XP_045376290.1"/>
    </source>
</evidence>
<feature type="region of interest" description="Disordered" evidence="3">
    <location>
        <begin position="221"/>
        <end position="560"/>
    </location>
</feature>
<dbReference type="AlphaFoldDB" id="A0A9W3GC83"/>
<feature type="domain" description="SH3" evidence="4">
    <location>
        <begin position="1"/>
        <end position="58"/>
    </location>
</feature>
<dbReference type="Gene3D" id="2.30.30.40">
    <property type="entry name" value="SH3 Domains"/>
    <property type="match status" value="3"/>
</dbReference>
<dbReference type="GO" id="GO:0007015">
    <property type="term" value="P:actin filament organization"/>
    <property type="evidence" value="ECO:0007669"/>
    <property type="project" value="TreeGrafter"/>
</dbReference>
<feature type="region of interest" description="Disordered" evidence="3">
    <location>
        <begin position="142"/>
        <end position="191"/>
    </location>
</feature>
<organism evidence="5">
    <name type="scientific">Camelus bactrianus</name>
    <name type="common">Bactrian camel</name>
    <dbReference type="NCBI Taxonomy" id="9837"/>
    <lineage>
        <taxon>Eukaryota</taxon>
        <taxon>Metazoa</taxon>
        <taxon>Chordata</taxon>
        <taxon>Craniata</taxon>
        <taxon>Vertebrata</taxon>
        <taxon>Euteleostomi</taxon>
        <taxon>Mammalia</taxon>
        <taxon>Eutheria</taxon>
        <taxon>Laurasiatheria</taxon>
        <taxon>Artiodactyla</taxon>
        <taxon>Tylopoda</taxon>
        <taxon>Camelidae</taxon>
        <taxon>Camelus</taxon>
    </lineage>
</organism>
<reference evidence="5" key="1">
    <citation type="submission" date="2025-08" db="UniProtKB">
        <authorList>
            <consortium name="RefSeq"/>
        </authorList>
    </citation>
    <scope>IDENTIFICATION</scope>
    <source>
        <tissue evidence="5">Blood</tissue>
    </source>
</reference>
<dbReference type="RefSeq" id="XP_045376290.1">
    <property type="nucleotide sequence ID" value="XM_045520334.1"/>
</dbReference>
<accession>A0A9W3GC83</accession>
<dbReference type="CTD" id="79729"/>
<dbReference type="Pfam" id="PF14604">
    <property type="entry name" value="SH3_9"/>
    <property type="match status" value="2"/>
</dbReference>
<feature type="domain" description="SH3" evidence="4">
    <location>
        <begin position="83"/>
        <end position="142"/>
    </location>
</feature>
<dbReference type="InterPro" id="IPR036028">
    <property type="entry name" value="SH3-like_dom_sf"/>
</dbReference>